<comment type="similarity">
    <text evidence="1">Belongs to the HesA/MoeB/ThiF family.</text>
</comment>
<dbReference type="GO" id="GO:0008641">
    <property type="term" value="F:ubiquitin-like modifier activating enzyme activity"/>
    <property type="evidence" value="ECO:0007669"/>
    <property type="project" value="InterPro"/>
</dbReference>
<dbReference type="GO" id="GO:0008146">
    <property type="term" value="F:sulfotransferase activity"/>
    <property type="evidence" value="ECO:0007669"/>
    <property type="project" value="TreeGrafter"/>
</dbReference>
<organism evidence="3">
    <name type="scientific">Vertebrata isogona</name>
    <dbReference type="NCBI Taxonomy" id="2006944"/>
    <lineage>
        <taxon>Eukaryota</taxon>
        <taxon>Rhodophyta</taxon>
        <taxon>Florideophyceae</taxon>
        <taxon>Rhodymeniophycidae</taxon>
        <taxon>Ceramiales</taxon>
        <taxon>Rhodomelaceae</taxon>
        <taxon>Polysiphonioideae</taxon>
        <taxon>Vertebrata</taxon>
    </lineage>
</organism>
<dbReference type="FunFam" id="3.40.50.720:FF:000080">
    <property type="entry name" value="Thiazole biosynthesis adenylyltransferase ThiF"/>
    <property type="match status" value="1"/>
</dbReference>
<accession>A0A1Z1MFF8</accession>
<dbReference type="RefSeq" id="YP_009395671.1">
    <property type="nucleotide sequence ID" value="NC_035278.1"/>
</dbReference>
<sequence length="373" mass="43143">MINQEILDLVKYHKIKLSEEEYNIYSKQIILEQIGTEGQKKLKETKILVVGAGGLGCPTMMYLAISGVGYIGIVDQDQIETSNLNRQILYNKSYIGKEKTSSAKSQLNNINENCKIITHVCKLSRENNVELISRYDIVIDTTDNFNTRHIIDTTCYKLHKIYIYGAVREFEGQIAVFNYKNGIRYKDLYKRELNKIQNTCNSRGIMGITTGYTGTLQAIEVIKIILGVNKKCKNFILSYNLIEMIVKKQLLYLTRTTKNKNYKKYILLSSTNTLNYSTSNIKLIIDLRDKKAFNIKHIEKSINIPIIKFKLKQTINFINKFKSVGEIMLYCNTKERSLIASKFLIKHSIKHEIKLYSNLTKNRNLKKSKTLLK</sequence>
<dbReference type="PANTHER" id="PTHR10953">
    <property type="entry name" value="UBIQUITIN-ACTIVATING ENZYME E1"/>
    <property type="match status" value="1"/>
</dbReference>
<geneLocation type="chloroplast" evidence="3"/>
<keyword evidence="3" id="KW-0150">Chloroplast</keyword>
<dbReference type="GO" id="GO:0016779">
    <property type="term" value="F:nucleotidyltransferase activity"/>
    <property type="evidence" value="ECO:0007669"/>
    <property type="project" value="TreeGrafter"/>
</dbReference>
<proteinExistence type="inferred from homology"/>
<dbReference type="GO" id="GO:0004792">
    <property type="term" value="F:thiosulfate-cyanide sulfurtransferase activity"/>
    <property type="evidence" value="ECO:0007669"/>
    <property type="project" value="TreeGrafter"/>
</dbReference>
<evidence type="ECO:0000256" key="1">
    <source>
        <dbReference type="ARBA" id="ARBA00009919"/>
    </source>
</evidence>
<dbReference type="Gene3D" id="3.40.50.720">
    <property type="entry name" value="NAD(P)-binding Rossmann-like Domain"/>
    <property type="match status" value="1"/>
</dbReference>
<gene>
    <name evidence="3" type="primary">moeB</name>
</gene>
<evidence type="ECO:0000313" key="3">
    <source>
        <dbReference type="EMBL" id="ARW64501.1"/>
    </source>
</evidence>
<evidence type="ECO:0000259" key="2">
    <source>
        <dbReference type="PROSITE" id="PS50206"/>
    </source>
</evidence>
<dbReference type="InterPro" id="IPR001763">
    <property type="entry name" value="Rhodanese-like_dom"/>
</dbReference>
<dbReference type="Gene3D" id="3.40.250.10">
    <property type="entry name" value="Rhodanese-like domain"/>
    <property type="match status" value="1"/>
</dbReference>
<dbReference type="Pfam" id="PF00899">
    <property type="entry name" value="ThiF"/>
    <property type="match status" value="1"/>
</dbReference>
<name>A0A1Z1MFF8_9FLOR</name>
<dbReference type="EMBL" id="MF101433">
    <property type="protein sequence ID" value="ARW64501.1"/>
    <property type="molecule type" value="Genomic_DNA"/>
</dbReference>
<dbReference type="InterPro" id="IPR000594">
    <property type="entry name" value="ThiF_NAD_FAD-bd"/>
</dbReference>
<feature type="domain" description="Rhodanese" evidence="2">
    <location>
        <begin position="283"/>
        <end position="363"/>
    </location>
</feature>
<dbReference type="PROSITE" id="PS50206">
    <property type="entry name" value="RHODANESE_3"/>
    <property type="match status" value="1"/>
</dbReference>
<dbReference type="Pfam" id="PF00581">
    <property type="entry name" value="Rhodanese"/>
    <property type="match status" value="1"/>
</dbReference>
<protein>
    <submittedName>
        <fullName evidence="3">Molybdopterin biosynthesis protein</fullName>
    </submittedName>
</protein>
<dbReference type="InterPro" id="IPR045886">
    <property type="entry name" value="ThiF/MoeB/HesA"/>
</dbReference>
<dbReference type="InterPro" id="IPR036873">
    <property type="entry name" value="Rhodanese-like_dom_sf"/>
</dbReference>
<keyword evidence="3" id="KW-0934">Plastid</keyword>
<reference evidence="3" key="1">
    <citation type="journal article" date="2017" name="J. Phycol.">
        <title>Analysis of chloroplast genomes and a supermatrix inform reclassification of the Rhodomelaceae (Rhodophyta).</title>
        <authorList>
            <person name="Diaz-Tapia P."/>
            <person name="Maggs C.A."/>
            <person name="West J.A."/>
            <person name="Verbruggen H."/>
        </authorList>
    </citation>
    <scope>NUCLEOTIDE SEQUENCE</scope>
    <source>
        <strain evidence="3">PD831</strain>
    </source>
</reference>
<dbReference type="InterPro" id="IPR035985">
    <property type="entry name" value="Ubiquitin-activating_enz"/>
</dbReference>
<dbReference type="PANTHER" id="PTHR10953:SF102">
    <property type="entry name" value="ADENYLYLTRANSFERASE AND SULFURTRANSFERASE MOCS3"/>
    <property type="match status" value="1"/>
</dbReference>
<dbReference type="CDD" id="cd00158">
    <property type="entry name" value="RHOD"/>
    <property type="match status" value="1"/>
</dbReference>
<dbReference type="GeneID" id="33357637"/>
<dbReference type="SUPFAM" id="SSF69572">
    <property type="entry name" value="Activating enzymes of the ubiquitin-like proteins"/>
    <property type="match status" value="1"/>
</dbReference>
<dbReference type="AlphaFoldDB" id="A0A1Z1MFF8"/>
<dbReference type="CDD" id="cd00757">
    <property type="entry name" value="ThiF_MoeB_HesA_family"/>
    <property type="match status" value="1"/>
</dbReference>
<dbReference type="GO" id="GO:0005829">
    <property type="term" value="C:cytosol"/>
    <property type="evidence" value="ECO:0007669"/>
    <property type="project" value="TreeGrafter"/>
</dbReference>